<dbReference type="PANTHER" id="PTHR14969:SF62">
    <property type="entry name" value="DECAPRENYLPHOSPHORYL-5-PHOSPHORIBOSE PHOSPHATASE RV3807C-RELATED"/>
    <property type="match status" value="1"/>
</dbReference>
<name>A0A562E456_RHORH</name>
<feature type="compositionally biased region" description="Low complexity" evidence="7">
    <location>
        <begin position="516"/>
        <end position="532"/>
    </location>
</feature>
<dbReference type="GO" id="GO:0016301">
    <property type="term" value="F:kinase activity"/>
    <property type="evidence" value="ECO:0007669"/>
    <property type="project" value="InterPro"/>
</dbReference>
<dbReference type="InterPro" id="IPR000326">
    <property type="entry name" value="PAP2/HPO"/>
</dbReference>
<dbReference type="Proteomes" id="UP000317573">
    <property type="component" value="Unassembled WGS sequence"/>
</dbReference>
<comment type="caution">
    <text evidence="9">The sequence shown here is derived from an EMBL/GenBank/DDBJ whole genome shotgun (WGS) entry which is preliminary data.</text>
</comment>
<dbReference type="GO" id="GO:0016787">
    <property type="term" value="F:hydrolase activity"/>
    <property type="evidence" value="ECO:0007669"/>
    <property type="project" value="UniProtKB-KW"/>
</dbReference>
<evidence type="ECO:0000256" key="6">
    <source>
        <dbReference type="ARBA" id="ARBA00023136"/>
    </source>
</evidence>
<dbReference type="SMART" id="SM00014">
    <property type="entry name" value="acidPPc"/>
    <property type="match status" value="1"/>
</dbReference>
<dbReference type="Pfam" id="PF01569">
    <property type="entry name" value="PAP2"/>
    <property type="match status" value="1"/>
</dbReference>
<dbReference type="Gene3D" id="1.20.144.10">
    <property type="entry name" value="Phosphatidic acid phosphatase type 2/haloperoxidase"/>
    <property type="match status" value="1"/>
</dbReference>
<comment type="subcellular location">
    <subcellularLocation>
        <location evidence="1">Cell membrane</location>
        <topology evidence="1">Multi-pass membrane protein</topology>
    </subcellularLocation>
</comment>
<keyword evidence="2" id="KW-1003">Cell membrane</keyword>
<reference evidence="9 10" key="1">
    <citation type="submission" date="2019-07" db="EMBL/GenBank/DDBJ databases">
        <title>Genome sequencing of lignin-degrading bacterial isolates.</title>
        <authorList>
            <person name="Gladden J."/>
        </authorList>
    </citation>
    <scope>NUCLEOTIDE SEQUENCE [LARGE SCALE GENOMIC DNA]</scope>
    <source>
        <strain evidence="9 10">J45</strain>
    </source>
</reference>
<dbReference type="EMBL" id="VLJT01000021">
    <property type="protein sequence ID" value="TWH16484.1"/>
    <property type="molecule type" value="Genomic_DNA"/>
</dbReference>
<evidence type="ECO:0000259" key="8">
    <source>
        <dbReference type="PROSITE" id="PS50146"/>
    </source>
</evidence>
<proteinExistence type="predicted"/>
<keyword evidence="5" id="KW-1133">Transmembrane helix</keyword>
<evidence type="ECO:0000313" key="9">
    <source>
        <dbReference type="EMBL" id="TWH16484.1"/>
    </source>
</evidence>
<dbReference type="InterPro" id="IPR017438">
    <property type="entry name" value="ATP-NAD_kinase_N"/>
</dbReference>
<evidence type="ECO:0000256" key="3">
    <source>
        <dbReference type="ARBA" id="ARBA00022692"/>
    </source>
</evidence>
<accession>A0A562E456</accession>
<dbReference type="RefSeq" id="WP_016695545.1">
    <property type="nucleotide sequence ID" value="NZ_VLJT01000021.1"/>
</dbReference>
<evidence type="ECO:0000256" key="1">
    <source>
        <dbReference type="ARBA" id="ARBA00004651"/>
    </source>
</evidence>
<feature type="domain" description="DAGKc" evidence="8">
    <location>
        <begin position="205"/>
        <end position="329"/>
    </location>
</feature>
<keyword evidence="6" id="KW-0472">Membrane</keyword>
<keyword evidence="4" id="KW-0378">Hydrolase</keyword>
<feature type="region of interest" description="Disordered" evidence="7">
    <location>
        <begin position="500"/>
        <end position="532"/>
    </location>
</feature>
<protein>
    <submittedName>
        <fullName evidence="9">Undecaprenyl-diphosphatase</fullName>
    </submittedName>
</protein>
<dbReference type="AlphaFoldDB" id="A0A562E456"/>
<dbReference type="PANTHER" id="PTHR14969">
    <property type="entry name" value="SPHINGOSINE-1-PHOSPHATE PHOSPHOHYDROLASE"/>
    <property type="match status" value="1"/>
</dbReference>
<dbReference type="CDD" id="cd01610">
    <property type="entry name" value="PAP2_like"/>
    <property type="match status" value="1"/>
</dbReference>
<evidence type="ECO:0000256" key="4">
    <source>
        <dbReference type="ARBA" id="ARBA00022801"/>
    </source>
</evidence>
<evidence type="ECO:0000256" key="5">
    <source>
        <dbReference type="ARBA" id="ARBA00022989"/>
    </source>
</evidence>
<dbReference type="InterPro" id="IPR016064">
    <property type="entry name" value="NAD/diacylglycerol_kinase_sf"/>
</dbReference>
<dbReference type="Pfam" id="PF00781">
    <property type="entry name" value="DAGK_cat"/>
    <property type="match status" value="1"/>
</dbReference>
<dbReference type="PROSITE" id="PS50146">
    <property type="entry name" value="DAGK"/>
    <property type="match status" value="1"/>
</dbReference>
<evidence type="ECO:0000256" key="2">
    <source>
        <dbReference type="ARBA" id="ARBA00022475"/>
    </source>
</evidence>
<dbReference type="SUPFAM" id="SSF111331">
    <property type="entry name" value="NAD kinase/diacylglycerol kinase-like"/>
    <property type="match status" value="1"/>
</dbReference>
<dbReference type="Gene3D" id="2.60.200.40">
    <property type="match status" value="1"/>
</dbReference>
<dbReference type="GO" id="GO:0005886">
    <property type="term" value="C:plasma membrane"/>
    <property type="evidence" value="ECO:0007669"/>
    <property type="project" value="UniProtKB-SubCell"/>
</dbReference>
<sequence length="532" mass="54937">MGRNDIYGRGVIVPERYRTADRALFERTGALRASPADPLLRDLGRAANHSVLWVACAAVCAAVGGHARRGAVRGLLSVAGASALTNGLLKPLLPRRRPPARTDPKFRRRSVPIPRSSSFPSGHAASAAAFATGVALESPAAGAVLAPLAAAVAYSRVHTGVHWPGDVVVGAAVGATVAWSTRRWWAVRSREPATVQVAAAAPALPGGDGMLLVVNRDAGTAEEIAAAVTAALPGVRRVDLDPDGDPAEQLERLLTEHRPQAVGVCGGDGTVAAVLDVAVDARLPVAVFPGGTLNHFALDLGVVDLEETVRAVTAGQAVAVGLGQVTVTGPDGRTVRRFVNTASLGGYPDAVRLREHWEPRIGKWPAAGLAMLAVLRTASPMPVRIDGAGRAVWLLFVGNGHYTPADQVPMSRAHLDRGTLDVRYLPAESRFSRLRLLLAAATGTLGASPMYRQRHIPGLSVEVIGDPVALATDGEVLADGTGFDFEVVPSALTVYRLAADQPASGPDPVSEPVAVSDPDSGAGPAGASDGAA</sequence>
<gene>
    <name evidence="9" type="ORF">L618_002300000200</name>
</gene>
<evidence type="ECO:0000313" key="10">
    <source>
        <dbReference type="Proteomes" id="UP000317573"/>
    </source>
</evidence>
<dbReference type="InterPro" id="IPR036938">
    <property type="entry name" value="PAP2/HPO_sf"/>
</dbReference>
<feature type="region of interest" description="Disordered" evidence="7">
    <location>
        <begin position="93"/>
        <end position="118"/>
    </location>
</feature>
<dbReference type="InterPro" id="IPR001206">
    <property type="entry name" value="Diacylglycerol_kinase_cat_dom"/>
</dbReference>
<evidence type="ECO:0000256" key="7">
    <source>
        <dbReference type="SAM" id="MobiDB-lite"/>
    </source>
</evidence>
<organism evidence="9 10">
    <name type="scientific">Rhodococcus rhodochrous J45</name>
    <dbReference type="NCBI Taxonomy" id="935266"/>
    <lineage>
        <taxon>Bacteria</taxon>
        <taxon>Bacillati</taxon>
        <taxon>Actinomycetota</taxon>
        <taxon>Actinomycetes</taxon>
        <taxon>Mycobacteriales</taxon>
        <taxon>Nocardiaceae</taxon>
        <taxon>Rhodococcus</taxon>
    </lineage>
</organism>
<dbReference type="SUPFAM" id="SSF48317">
    <property type="entry name" value="Acid phosphatase/Vanadium-dependent haloperoxidase"/>
    <property type="match status" value="1"/>
</dbReference>
<dbReference type="SMART" id="SM00046">
    <property type="entry name" value="DAGKc"/>
    <property type="match status" value="1"/>
</dbReference>
<dbReference type="Gene3D" id="3.40.50.10330">
    <property type="entry name" value="Probable inorganic polyphosphate/atp-NAD kinase, domain 1"/>
    <property type="match status" value="1"/>
</dbReference>
<keyword evidence="3" id="KW-0812">Transmembrane</keyword>